<feature type="compositionally biased region" description="Polar residues" evidence="2">
    <location>
        <begin position="23"/>
        <end position="35"/>
    </location>
</feature>
<keyword evidence="3" id="KW-0687">Ribonucleoprotein</keyword>
<dbReference type="PANTHER" id="PTHR11721:SF30">
    <property type="entry name" value="LARGE RIBOSOMAL SUBUNIT PROTEIN UL15"/>
    <property type="match status" value="1"/>
</dbReference>
<dbReference type="EMBL" id="CAAGRJ010004850">
    <property type="protein sequence ID" value="VFV22904.1"/>
    <property type="molecule type" value="Genomic_DNA"/>
</dbReference>
<sequence length="54" mass="6054">SLTEEDSETAGPRKPSHGRMGNHQKQPGDQGNASGSHHHRINFDKYHLHHFGKV</sequence>
<comment type="similarity">
    <text evidence="1">Belongs to the universal ribosomal protein uL15 family.</text>
</comment>
<feature type="non-terminal residue" evidence="3">
    <location>
        <position position="54"/>
    </location>
</feature>
<evidence type="ECO:0000256" key="2">
    <source>
        <dbReference type="SAM" id="MobiDB-lite"/>
    </source>
</evidence>
<name>A0A485MS38_LYNPA</name>
<gene>
    <name evidence="3" type="ORF">LYPA_23C019307</name>
</gene>
<feature type="non-terminal residue" evidence="3">
    <location>
        <position position="1"/>
    </location>
</feature>
<dbReference type="GO" id="GO:0022625">
    <property type="term" value="C:cytosolic large ribosomal subunit"/>
    <property type="evidence" value="ECO:0007669"/>
    <property type="project" value="TreeGrafter"/>
</dbReference>
<protein>
    <submittedName>
        <fullName evidence="3">60s ribosomal protein l27a-like</fullName>
    </submittedName>
</protein>
<evidence type="ECO:0000256" key="1">
    <source>
        <dbReference type="ARBA" id="ARBA00007320"/>
    </source>
</evidence>
<feature type="region of interest" description="Disordered" evidence="2">
    <location>
        <begin position="1"/>
        <end position="54"/>
    </location>
</feature>
<keyword evidence="4" id="KW-1185">Reference proteome</keyword>
<dbReference type="PANTHER" id="PTHR11721">
    <property type="entry name" value="60S RIBOSOMAL PROTEIN L27A"/>
    <property type="match status" value="1"/>
</dbReference>
<dbReference type="Proteomes" id="UP000386466">
    <property type="component" value="Unassembled WGS sequence"/>
</dbReference>
<proteinExistence type="inferred from homology"/>
<evidence type="ECO:0000313" key="3">
    <source>
        <dbReference type="EMBL" id="VFV22904.1"/>
    </source>
</evidence>
<evidence type="ECO:0000313" key="4">
    <source>
        <dbReference type="Proteomes" id="UP000386466"/>
    </source>
</evidence>
<reference evidence="3 4" key="1">
    <citation type="submission" date="2019-01" db="EMBL/GenBank/DDBJ databases">
        <authorList>
            <person name="Alioto T."/>
            <person name="Alioto T."/>
        </authorList>
    </citation>
    <scope>NUCLEOTIDE SEQUENCE [LARGE SCALE GENOMIC DNA]</scope>
</reference>
<dbReference type="AlphaFoldDB" id="A0A485MS38"/>
<keyword evidence="3" id="KW-0689">Ribosomal protein</keyword>
<organism evidence="3 4">
    <name type="scientific">Lynx pardinus</name>
    <name type="common">Iberian lynx</name>
    <name type="synonym">Felis pardina</name>
    <dbReference type="NCBI Taxonomy" id="191816"/>
    <lineage>
        <taxon>Eukaryota</taxon>
        <taxon>Metazoa</taxon>
        <taxon>Chordata</taxon>
        <taxon>Craniata</taxon>
        <taxon>Vertebrata</taxon>
        <taxon>Euteleostomi</taxon>
        <taxon>Mammalia</taxon>
        <taxon>Eutheria</taxon>
        <taxon>Laurasiatheria</taxon>
        <taxon>Carnivora</taxon>
        <taxon>Feliformia</taxon>
        <taxon>Felidae</taxon>
        <taxon>Felinae</taxon>
        <taxon>Lynx</taxon>
    </lineage>
</organism>
<dbReference type="GO" id="GO:0003735">
    <property type="term" value="F:structural constituent of ribosome"/>
    <property type="evidence" value="ECO:0007669"/>
    <property type="project" value="TreeGrafter"/>
</dbReference>
<accession>A0A485MS38</accession>